<sequence>MFSASETQEKCLRIR</sequence>
<reference evidence="1" key="1">
    <citation type="submission" date="2014-09" db="EMBL/GenBank/DDBJ databases">
        <authorList>
            <person name="Magalhaes I.L.F."/>
            <person name="Oliveira U."/>
            <person name="Santos F.R."/>
            <person name="Vidigal T.H.D.A."/>
            <person name="Brescovit A.D."/>
            <person name="Santos A.J."/>
        </authorList>
    </citation>
    <scope>NUCLEOTIDE SEQUENCE</scope>
    <source>
        <tissue evidence="1">Shoot tissue taken approximately 20 cm above the soil surface</tissue>
    </source>
</reference>
<accession>A0A0A9FE46</accession>
<organism evidence="1">
    <name type="scientific">Arundo donax</name>
    <name type="common">Giant reed</name>
    <name type="synonym">Donax arundinaceus</name>
    <dbReference type="NCBI Taxonomy" id="35708"/>
    <lineage>
        <taxon>Eukaryota</taxon>
        <taxon>Viridiplantae</taxon>
        <taxon>Streptophyta</taxon>
        <taxon>Embryophyta</taxon>
        <taxon>Tracheophyta</taxon>
        <taxon>Spermatophyta</taxon>
        <taxon>Magnoliopsida</taxon>
        <taxon>Liliopsida</taxon>
        <taxon>Poales</taxon>
        <taxon>Poaceae</taxon>
        <taxon>PACMAD clade</taxon>
        <taxon>Arundinoideae</taxon>
        <taxon>Arundineae</taxon>
        <taxon>Arundo</taxon>
    </lineage>
</organism>
<dbReference type="EMBL" id="GBRH01191368">
    <property type="protein sequence ID" value="JAE06528.1"/>
    <property type="molecule type" value="Transcribed_RNA"/>
</dbReference>
<proteinExistence type="predicted"/>
<reference evidence="1" key="2">
    <citation type="journal article" date="2015" name="Data Brief">
        <title>Shoot transcriptome of the giant reed, Arundo donax.</title>
        <authorList>
            <person name="Barrero R.A."/>
            <person name="Guerrero F.D."/>
            <person name="Moolhuijzen P."/>
            <person name="Goolsby J.A."/>
            <person name="Tidwell J."/>
            <person name="Bellgard S.E."/>
            <person name="Bellgard M.I."/>
        </authorList>
    </citation>
    <scope>NUCLEOTIDE SEQUENCE</scope>
    <source>
        <tissue evidence="1">Shoot tissue taken approximately 20 cm above the soil surface</tissue>
    </source>
</reference>
<evidence type="ECO:0000313" key="1">
    <source>
        <dbReference type="EMBL" id="JAE06528.1"/>
    </source>
</evidence>
<name>A0A0A9FE46_ARUDO</name>
<protein>
    <submittedName>
        <fullName evidence="1">Uncharacterized protein</fullName>
    </submittedName>
</protein>